<dbReference type="AlphaFoldDB" id="A0AAW1D375"/>
<keyword evidence="3" id="KW-0677">Repeat</keyword>
<feature type="domain" description="C2H2-type" evidence="14">
    <location>
        <begin position="347"/>
        <end position="374"/>
    </location>
</feature>
<keyword evidence="7 11" id="KW-0440">LIM domain</keyword>
<organism evidence="16 17">
    <name type="scientific">Rhynocoris fuscipes</name>
    <dbReference type="NCBI Taxonomy" id="488301"/>
    <lineage>
        <taxon>Eukaryota</taxon>
        <taxon>Metazoa</taxon>
        <taxon>Ecdysozoa</taxon>
        <taxon>Arthropoda</taxon>
        <taxon>Hexapoda</taxon>
        <taxon>Insecta</taxon>
        <taxon>Pterygota</taxon>
        <taxon>Neoptera</taxon>
        <taxon>Paraneoptera</taxon>
        <taxon>Hemiptera</taxon>
        <taxon>Heteroptera</taxon>
        <taxon>Panheteroptera</taxon>
        <taxon>Cimicomorpha</taxon>
        <taxon>Reduviidae</taxon>
        <taxon>Harpactorinae</taxon>
        <taxon>Harpactorini</taxon>
        <taxon>Rhynocoris</taxon>
    </lineage>
</organism>
<evidence type="ECO:0000256" key="8">
    <source>
        <dbReference type="ARBA" id="ARBA00023163"/>
    </source>
</evidence>
<feature type="domain" description="C2H2-type" evidence="14">
    <location>
        <begin position="204"/>
        <end position="231"/>
    </location>
</feature>
<gene>
    <name evidence="16" type="ORF">O3M35_010729</name>
</gene>
<dbReference type="Pfam" id="PF00096">
    <property type="entry name" value="zf-C2H2"/>
    <property type="match status" value="7"/>
</dbReference>
<feature type="domain" description="C2H2-type" evidence="14">
    <location>
        <begin position="291"/>
        <end position="318"/>
    </location>
</feature>
<dbReference type="PANTHER" id="PTHR24399:SF23">
    <property type="entry name" value="C2H2-TYPE DOMAIN-CONTAINING PROTEIN"/>
    <property type="match status" value="1"/>
</dbReference>
<dbReference type="Gene3D" id="3.40.1800.20">
    <property type="match status" value="1"/>
</dbReference>
<accession>A0AAW1D375</accession>
<evidence type="ECO:0000256" key="1">
    <source>
        <dbReference type="ARBA" id="ARBA00004123"/>
    </source>
</evidence>
<evidence type="ECO:0000259" key="13">
    <source>
        <dbReference type="PROSITE" id="PS50023"/>
    </source>
</evidence>
<dbReference type="SMART" id="SM00355">
    <property type="entry name" value="ZnF_C2H2"/>
    <property type="match status" value="10"/>
</dbReference>
<dbReference type="SUPFAM" id="SSF57667">
    <property type="entry name" value="beta-beta-alpha zinc fingers"/>
    <property type="match status" value="5"/>
</dbReference>
<evidence type="ECO:0000256" key="12">
    <source>
        <dbReference type="PROSITE-ProRule" id="PRU01263"/>
    </source>
</evidence>
<feature type="domain" description="C2H2-type" evidence="14">
    <location>
        <begin position="260"/>
        <end position="287"/>
    </location>
</feature>
<sequence>MAKNSFCQLCALESDTYVDLLDQQEINLKLVERIKQCFQNLLVPVHFLPNTICFNCCDKVKEYSNFFASYSQSQTLLMEVLINNTMASNSEEMPGTLPDTNLTVNEENQKNSANNPIDTGKIVNKASEVKESQRNIVETAVEDDDEISNDSGWFNDYFEARTPVNTRKMMEGYVWKCISCEKELSSLSSFKLHYYQEHKEPPSFKCMNCEKVYTRYRSFVRHVKIHWNQECFRCNICGKDFSQKSILQSHMTSHSEERPFVCSECGKAFKQYSSLYLHTKSHLPDEVKPKFHCNICTKVFCSKHATKTHMKIHTGEKNFICDICGKRFIAKRSLDYHIKTHDEIKPHSCKTCNKSFMTPRLLAKHTMLHTGQKPYQCDVCGKQFRERSALKEHSRIHTGDMPYSCEFCGKLFRFKGILTVHRRIHTGERPYQCGVCRREFTNWANYNKHLKRRHKPGSEGESDSEITAGVNQQQLQPTQLLPQQQEIPNTSDIQQEIMNTTISTAPAVQDVFTLEPTLYDNLSLELPEPLTDLYRLPPSYSVLPSCPPVHPPSTSSTSPLQLYYLQRYIKYPDFLPTVSSALTENLFQEESVPRPR</sequence>
<dbReference type="FunFam" id="3.30.160.60:FF:000202">
    <property type="entry name" value="Zinc finger protein 574"/>
    <property type="match status" value="1"/>
</dbReference>
<feature type="domain" description="C2H2-type" evidence="14">
    <location>
        <begin position="319"/>
        <end position="346"/>
    </location>
</feature>
<feature type="domain" description="C2H2-type" evidence="14">
    <location>
        <begin position="403"/>
        <end position="430"/>
    </location>
</feature>
<comment type="subcellular location">
    <subcellularLocation>
        <location evidence="1">Nucleus</location>
    </subcellularLocation>
</comment>
<dbReference type="PROSITE" id="PS00028">
    <property type="entry name" value="ZINC_FINGER_C2H2_1"/>
    <property type="match status" value="8"/>
</dbReference>
<evidence type="ECO:0000313" key="17">
    <source>
        <dbReference type="Proteomes" id="UP001461498"/>
    </source>
</evidence>
<evidence type="ECO:0000256" key="4">
    <source>
        <dbReference type="ARBA" id="ARBA00022771"/>
    </source>
</evidence>
<dbReference type="FunFam" id="3.30.160.60:FF:001111">
    <property type="entry name" value="Zinc finger protein 92 homolog"/>
    <property type="match status" value="1"/>
</dbReference>
<keyword evidence="2 11" id="KW-0479">Metal-binding</keyword>
<dbReference type="PANTHER" id="PTHR24399">
    <property type="entry name" value="ZINC FINGER AND BTB DOMAIN-CONTAINING"/>
    <property type="match status" value="1"/>
</dbReference>
<evidence type="ECO:0000256" key="6">
    <source>
        <dbReference type="ARBA" id="ARBA00023015"/>
    </source>
</evidence>
<dbReference type="Proteomes" id="UP001461498">
    <property type="component" value="Unassembled WGS sequence"/>
</dbReference>
<name>A0AAW1D375_9HEMI</name>
<dbReference type="InterPro" id="IPR012934">
    <property type="entry name" value="Znf_AD"/>
</dbReference>
<dbReference type="InterPro" id="IPR013087">
    <property type="entry name" value="Znf_C2H2_type"/>
</dbReference>
<dbReference type="GO" id="GO:0001227">
    <property type="term" value="F:DNA-binding transcription repressor activity, RNA polymerase II-specific"/>
    <property type="evidence" value="ECO:0007669"/>
    <property type="project" value="TreeGrafter"/>
</dbReference>
<dbReference type="InterPro" id="IPR036236">
    <property type="entry name" value="Znf_C2H2_sf"/>
</dbReference>
<feature type="domain" description="LIM zinc-binding" evidence="13">
    <location>
        <begin position="204"/>
        <end position="272"/>
    </location>
</feature>
<dbReference type="EMBL" id="JAPXFL010000007">
    <property type="protein sequence ID" value="KAK9504389.1"/>
    <property type="molecule type" value="Genomic_DNA"/>
</dbReference>
<feature type="domain" description="C2H2-type" evidence="14">
    <location>
        <begin position="232"/>
        <end position="259"/>
    </location>
</feature>
<keyword evidence="4 10" id="KW-0863">Zinc-finger</keyword>
<evidence type="ECO:0000256" key="5">
    <source>
        <dbReference type="ARBA" id="ARBA00022833"/>
    </source>
</evidence>
<feature type="binding site" evidence="12">
    <location>
        <position position="10"/>
    </location>
    <ligand>
        <name>Zn(2+)</name>
        <dbReference type="ChEBI" id="CHEBI:29105"/>
    </ligand>
</feature>
<dbReference type="FunFam" id="3.30.160.60:FF:002343">
    <property type="entry name" value="Zinc finger protein 33A"/>
    <property type="match status" value="1"/>
</dbReference>
<evidence type="ECO:0000256" key="10">
    <source>
        <dbReference type="PROSITE-ProRule" id="PRU00042"/>
    </source>
</evidence>
<keyword evidence="6" id="KW-0805">Transcription regulation</keyword>
<dbReference type="PROSITE" id="PS50157">
    <property type="entry name" value="ZINC_FINGER_C2H2_2"/>
    <property type="match status" value="9"/>
</dbReference>
<feature type="binding site" evidence="12">
    <location>
        <position position="56"/>
    </location>
    <ligand>
        <name>Zn(2+)</name>
        <dbReference type="ChEBI" id="CHEBI:29105"/>
    </ligand>
</feature>
<evidence type="ECO:0000259" key="15">
    <source>
        <dbReference type="PROSITE" id="PS51915"/>
    </source>
</evidence>
<evidence type="ECO:0000256" key="11">
    <source>
        <dbReference type="PROSITE-ProRule" id="PRU00125"/>
    </source>
</evidence>
<dbReference type="GO" id="GO:0008270">
    <property type="term" value="F:zinc ion binding"/>
    <property type="evidence" value="ECO:0007669"/>
    <property type="project" value="UniProtKB-UniRule"/>
</dbReference>
<dbReference type="PROSITE" id="PS51915">
    <property type="entry name" value="ZAD"/>
    <property type="match status" value="1"/>
</dbReference>
<dbReference type="GO" id="GO:0048598">
    <property type="term" value="P:embryonic morphogenesis"/>
    <property type="evidence" value="ECO:0007669"/>
    <property type="project" value="UniProtKB-ARBA"/>
</dbReference>
<feature type="domain" description="C2H2-type" evidence="14">
    <location>
        <begin position="431"/>
        <end position="459"/>
    </location>
</feature>
<dbReference type="FunFam" id="3.30.160.60:FF:000624">
    <property type="entry name" value="zinc finger protein 697"/>
    <property type="match status" value="1"/>
</dbReference>
<dbReference type="Pfam" id="PF07776">
    <property type="entry name" value="zf-AD"/>
    <property type="match status" value="1"/>
</dbReference>
<keyword evidence="5 11" id="KW-0862">Zinc</keyword>
<reference evidence="16 17" key="1">
    <citation type="submission" date="2022-12" db="EMBL/GenBank/DDBJ databases">
        <title>Chromosome-level genome assembly of true bugs.</title>
        <authorList>
            <person name="Ma L."/>
            <person name="Li H."/>
        </authorList>
    </citation>
    <scope>NUCLEOTIDE SEQUENCE [LARGE SCALE GENOMIC DNA]</scope>
    <source>
        <strain evidence="16">Lab_2022b</strain>
    </source>
</reference>
<evidence type="ECO:0000256" key="7">
    <source>
        <dbReference type="ARBA" id="ARBA00023038"/>
    </source>
</evidence>
<keyword evidence="9" id="KW-0539">Nucleus</keyword>
<keyword evidence="17" id="KW-1185">Reference proteome</keyword>
<dbReference type="GO" id="GO:0000978">
    <property type="term" value="F:RNA polymerase II cis-regulatory region sequence-specific DNA binding"/>
    <property type="evidence" value="ECO:0007669"/>
    <property type="project" value="TreeGrafter"/>
</dbReference>
<evidence type="ECO:0000256" key="3">
    <source>
        <dbReference type="ARBA" id="ARBA00022737"/>
    </source>
</evidence>
<feature type="domain" description="ZAD" evidence="15">
    <location>
        <begin position="5"/>
        <end position="80"/>
    </location>
</feature>
<comment type="caution">
    <text evidence="16">The sequence shown here is derived from an EMBL/GenBank/DDBJ whole genome shotgun (WGS) entry which is preliminary data.</text>
</comment>
<evidence type="ECO:0000256" key="2">
    <source>
        <dbReference type="ARBA" id="ARBA00022723"/>
    </source>
</evidence>
<evidence type="ECO:0000313" key="16">
    <source>
        <dbReference type="EMBL" id="KAK9504389.1"/>
    </source>
</evidence>
<dbReference type="SUPFAM" id="SSF57716">
    <property type="entry name" value="Glucocorticoid receptor-like (DNA-binding domain)"/>
    <property type="match status" value="1"/>
</dbReference>
<dbReference type="InterPro" id="IPR001781">
    <property type="entry name" value="Znf_LIM"/>
</dbReference>
<dbReference type="Gene3D" id="3.30.160.60">
    <property type="entry name" value="Classic Zinc Finger"/>
    <property type="match status" value="9"/>
</dbReference>
<feature type="domain" description="C2H2-type" evidence="14">
    <location>
        <begin position="375"/>
        <end position="402"/>
    </location>
</feature>
<feature type="binding site" evidence="12">
    <location>
        <position position="7"/>
    </location>
    <ligand>
        <name>Zn(2+)</name>
        <dbReference type="ChEBI" id="CHEBI:29105"/>
    </ligand>
</feature>
<evidence type="ECO:0000256" key="9">
    <source>
        <dbReference type="ARBA" id="ARBA00023242"/>
    </source>
</evidence>
<evidence type="ECO:0000259" key="14">
    <source>
        <dbReference type="PROSITE" id="PS50157"/>
    </source>
</evidence>
<dbReference type="PROSITE" id="PS50023">
    <property type="entry name" value="LIM_DOMAIN_2"/>
    <property type="match status" value="1"/>
</dbReference>
<dbReference type="GO" id="GO:0005654">
    <property type="term" value="C:nucleoplasm"/>
    <property type="evidence" value="ECO:0007669"/>
    <property type="project" value="TreeGrafter"/>
</dbReference>
<protein>
    <submittedName>
        <fullName evidence="16">Uncharacterized protein</fullName>
    </submittedName>
</protein>
<dbReference type="FunFam" id="3.30.160.60:FF:000100">
    <property type="entry name" value="Zinc finger 45-like"/>
    <property type="match status" value="1"/>
</dbReference>
<feature type="binding site" evidence="12">
    <location>
        <position position="53"/>
    </location>
    <ligand>
        <name>Zn(2+)</name>
        <dbReference type="ChEBI" id="CHEBI:29105"/>
    </ligand>
</feature>
<keyword evidence="8" id="KW-0804">Transcription</keyword>
<proteinExistence type="predicted"/>